<name>V5TSN9_HALHI</name>
<proteinExistence type="predicted"/>
<reference evidence="1 2" key="1">
    <citation type="journal article" date="2014" name="Genome Announc.">
        <title>Complete Genome Sequence of the Extremely Halophilic Archaeon Haloarcula hispanica Strain N601.</title>
        <authorList>
            <person name="Ding J.Y."/>
            <person name="Chiang P.W."/>
            <person name="Hong M.J."/>
            <person name="Dyall-Smith M."/>
            <person name="Tang S.L."/>
        </authorList>
    </citation>
    <scope>NUCLEOTIDE SEQUENCE [LARGE SCALE GENOMIC DNA]</scope>
    <source>
        <strain evidence="1 2">N601</strain>
    </source>
</reference>
<accession>V5TSN9</accession>
<dbReference type="Proteomes" id="UP000018572">
    <property type="component" value="Plasmid pHH126"/>
</dbReference>
<geneLocation type="plasmid" evidence="1 2">
    <name>pHH126</name>
</geneLocation>
<keyword evidence="1" id="KW-0614">Plasmid</keyword>
<evidence type="ECO:0000313" key="1">
    <source>
        <dbReference type="EMBL" id="AHB67992.1"/>
    </source>
</evidence>
<sequence>MDSTGNGIVSNFDVTGPHISFGGDGIDSVVESSADAVGQALGETAAVSLDAFLGGPACSAANDCADCLCRRRI</sequence>
<protein>
    <submittedName>
        <fullName evidence="1">Uncharacterized protein</fullName>
    </submittedName>
</protein>
<gene>
    <name evidence="1" type="ORF">HISP_17825</name>
</gene>
<dbReference type="HOGENOM" id="CLU_2695615_0_0_2"/>
<keyword evidence="2" id="KW-1185">Reference proteome</keyword>
<dbReference type="AlphaFoldDB" id="V5TSN9"/>
<dbReference type="EMBL" id="CP006886">
    <property type="protein sequence ID" value="AHB67992.1"/>
    <property type="molecule type" value="Genomic_DNA"/>
</dbReference>
<organism evidence="1 2">
    <name type="scientific">Haloarcula hispanica N601</name>
    <dbReference type="NCBI Taxonomy" id="1417673"/>
    <lineage>
        <taxon>Archaea</taxon>
        <taxon>Methanobacteriati</taxon>
        <taxon>Methanobacteriota</taxon>
        <taxon>Stenosarchaea group</taxon>
        <taxon>Halobacteria</taxon>
        <taxon>Halobacteriales</taxon>
        <taxon>Haloarculaceae</taxon>
        <taxon>Haloarcula</taxon>
    </lineage>
</organism>
<dbReference type="KEGG" id="hhn:HISP_17825"/>
<evidence type="ECO:0000313" key="2">
    <source>
        <dbReference type="Proteomes" id="UP000018572"/>
    </source>
</evidence>